<sequence length="375" mass="43069">MAEKFSLKDELFNPKKVAKIASEIKAVYSIFEQEKFEKEVTDQFSELELKERISHIREMFAKYLPPNYVDATTILLKALPCELDPKKSDDDFGAFIYASYSDFVLTFGCTEEHLAFSLQALREMTKRFSVEYAIRDFINLFPEQTFEMLEACAVSENYHERRLASEGCRPKLPWGKKLSTEYVKAIYLLDKLYVDKTRFVTRSVANHLNDIAKLDAPLVIATLKRWKASNQQARKEMQFILSHSLRGLVKEGNTEALVLLGYGANPKIEVQNFTADSLEVKVGEALNFSCDILAQADENLMIDYVLYFQTKAGKLSSKVHKIKKLKIKKDKLVRIGKKHPFKANMTTRKLYAGEHKLALQINGKLYEEVVFNLSI</sequence>
<organism evidence="1">
    <name type="scientific">uncultured Sulfurovum sp</name>
    <dbReference type="NCBI Taxonomy" id="269237"/>
    <lineage>
        <taxon>Bacteria</taxon>
        <taxon>Pseudomonadati</taxon>
        <taxon>Campylobacterota</taxon>
        <taxon>Epsilonproteobacteria</taxon>
        <taxon>Campylobacterales</taxon>
        <taxon>Sulfurovaceae</taxon>
        <taxon>Sulfurovum</taxon>
        <taxon>environmental samples</taxon>
    </lineage>
</organism>
<dbReference type="SUPFAM" id="SSF48371">
    <property type="entry name" value="ARM repeat"/>
    <property type="match status" value="1"/>
</dbReference>
<gene>
    <name evidence="1" type="ORF">HELGO_WM40012</name>
</gene>
<protein>
    <submittedName>
        <fullName evidence="1">DNA alkylation repair enzyme</fullName>
    </submittedName>
</protein>
<evidence type="ECO:0000313" key="1">
    <source>
        <dbReference type="EMBL" id="CAA6812950.1"/>
    </source>
</evidence>
<reference evidence="1" key="1">
    <citation type="submission" date="2020-01" db="EMBL/GenBank/DDBJ databases">
        <authorList>
            <person name="Meier V. D."/>
            <person name="Meier V D."/>
        </authorList>
    </citation>
    <scope>NUCLEOTIDE SEQUENCE</scope>
    <source>
        <strain evidence="1">HLG_WM_MAG_02</strain>
    </source>
</reference>
<dbReference type="EMBL" id="CACVAZ010000077">
    <property type="protein sequence ID" value="CAA6812950.1"/>
    <property type="molecule type" value="Genomic_DNA"/>
</dbReference>
<name>A0A6S6SWM4_9BACT</name>
<accession>A0A6S6SWM4</accession>
<dbReference type="AlphaFoldDB" id="A0A6S6SWM4"/>
<proteinExistence type="predicted"/>
<dbReference type="InterPro" id="IPR016024">
    <property type="entry name" value="ARM-type_fold"/>
</dbReference>
<dbReference type="Gene3D" id="1.25.40.290">
    <property type="entry name" value="ARM repeat domains"/>
    <property type="match status" value="1"/>
</dbReference>